<evidence type="ECO:0000313" key="2">
    <source>
        <dbReference type="Proteomes" id="UP001299608"/>
    </source>
</evidence>
<accession>A0AAW5C5Q0</accession>
<gene>
    <name evidence="1" type="ORF">L0N08_25915</name>
</gene>
<dbReference type="Proteomes" id="UP001299608">
    <property type="component" value="Unassembled WGS sequence"/>
</dbReference>
<protein>
    <submittedName>
        <fullName evidence="1">Uncharacterized protein</fullName>
    </submittedName>
</protein>
<dbReference type="AlphaFoldDB" id="A0AAW5C5Q0"/>
<comment type="caution">
    <text evidence="1">The sequence shown here is derived from an EMBL/GenBank/DDBJ whole genome shotgun (WGS) entry which is preliminary data.</text>
</comment>
<sequence>MKFFVKCIAIILIIVLAMGLYDTVRNGLLNGDGYHPVTEQMKEVMGN</sequence>
<dbReference type="RefSeq" id="WP_165642876.1">
    <property type="nucleotide sequence ID" value="NZ_BAABZL010000001.1"/>
</dbReference>
<reference evidence="1" key="1">
    <citation type="submission" date="2022-01" db="EMBL/GenBank/DDBJ databases">
        <title>Collection of gut derived symbiotic bacterial strains cultured from healthy donors.</title>
        <authorList>
            <person name="Lin H."/>
            <person name="Kohout C."/>
            <person name="Waligurski E."/>
            <person name="Pamer E.G."/>
        </authorList>
    </citation>
    <scope>NUCLEOTIDE SEQUENCE</scope>
    <source>
        <strain evidence="1">DFI.6.55</strain>
    </source>
</reference>
<evidence type="ECO:0000313" key="1">
    <source>
        <dbReference type="EMBL" id="MCG4748857.1"/>
    </source>
</evidence>
<organism evidence="1 2">
    <name type="scientific">Enterocloster aldenensis</name>
    <dbReference type="NCBI Taxonomy" id="358742"/>
    <lineage>
        <taxon>Bacteria</taxon>
        <taxon>Bacillati</taxon>
        <taxon>Bacillota</taxon>
        <taxon>Clostridia</taxon>
        <taxon>Lachnospirales</taxon>
        <taxon>Lachnospiraceae</taxon>
        <taxon>Enterocloster</taxon>
    </lineage>
</organism>
<name>A0AAW5C5Q0_9FIRM</name>
<proteinExistence type="predicted"/>
<dbReference type="EMBL" id="JAKNGE010000044">
    <property type="protein sequence ID" value="MCG4748857.1"/>
    <property type="molecule type" value="Genomic_DNA"/>
</dbReference>
<dbReference type="GeneID" id="97205197"/>